<evidence type="ECO:0000256" key="2">
    <source>
        <dbReference type="ARBA" id="ARBA00010792"/>
    </source>
</evidence>
<evidence type="ECO:0000313" key="9">
    <source>
        <dbReference type="EMBL" id="MBM7658518.1"/>
    </source>
</evidence>
<dbReference type="InterPro" id="IPR032818">
    <property type="entry name" value="DedA-like"/>
</dbReference>
<feature type="transmembrane region" description="Helical" evidence="7">
    <location>
        <begin position="25"/>
        <end position="46"/>
    </location>
</feature>
<feature type="transmembrane region" description="Helical" evidence="7">
    <location>
        <begin position="156"/>
        <end position="176"/>
    </location>
</feature>
<feature type="transmembrane region" description="Helical" evidence="7">
    <location>
        <begin position="67"/>
        <end position="89"/>
    </location>
</feature>
<dbReference type="PANTHER" id="PTHR30353:SF0">
    <property type="entry name" value="TRANSMEMBRANE PROTEIN"/>
    <property type="match status" value="1"/>
</dbReference>
<dbReference type="InterPro" id="IPR032816">
    <property type="entry name" value="VTT_dom"/>
</dbReference>
<sequence>MTGLIDVLLHSDKILAAMIRHNGTWAYGILFLFVLIEMGLIIFPFLKGDSLLLAVGALTAHAELGISMGWLLAITALAAILGDALNYWMGRELGRTSSYYHLFQNLLTDERLQMLQRFFNGRGGVFIFLARFIPVLRSLIPFAAGLSQMDGRTFMCYNIASGIVWTTIDLLLGFFLGSQTIISDYFLVIVACSIGLLLISLTIIPSYKKKS</sequence>
<name>A0ABS2Q9Q8_9BACL</name>
<evidence type="ECO:0000256" key="6">
    <source>
        <dbReference type="ARBA" id="ARBA00023136"/>
    </source>
</evidence>
<feature type="domain" description="VTT" evidence="8">
    <location>
        <begin position="48"/>
        <end position="173"/>
    </location>
</feature>
<evidence type="ECO:0000313" key="10">
    <source>
        <dbReference type="Proteomes" id="UP000823201"/>
    </source>
</evidence>
<dbReference type="PANTHER" id="PTHR30353">
    <property type="entry name" value="INNER MEMBRANE PROTEIN DEDA-RELATED"/>
    <property type="match status" value="1"/>
</dbReference>
<proteinExistence type="inferred from homology"/>
<dbReference type="Proteomes" id="UP000823201">
    <property type="component" value="Unassembled WGS sequence"/>
</dbReference>
<comment type="similarity">
    <text evidence="2 7">Belongs to the DedA family.</text>
</comment>
<evidence type="ECO:0000256" key="5">
    <source>
        <dbReference type="ARBA" id="ARBA00022989"/>
    </source>
</evidence>
<comment type="caution">
    <text evidence="9">The sequence shown here is derived from an EMBL/GenBank/DDBJ whole genome shotgun (WGS) entry which is preliminary data.</text>
</comment>
<dbReference type="RefSeq" id="WP_205007075.1">
    <property type="nucleotide sequence ID" value="NZ_CBCRXA010000017.1"/>
</dbReference>
<evidence type="ECO:0000256" key="3">
    <source>
        <dbReference type="ARBA" id="ARBA00022475"/>
    </source>
</evidence>
<evidence type="ECO:0000256" key="1">
    <source>
        <dbReference type="ARBA" id="ARBA00004651"/>
    </source>
</evidence>
<keyword evidence="5 7" id="KW-1133">Transmembrane helix</keyword>
<evidence type="ECO:0000256" key="4">
    <source>
        <dbReference type="ARBA" id="ARBA00022692"/>
    </source>
</evidence>
<dbReference type="EMBL" id="JAFBEV010000018">
    <property type="protein sequence ID" value="MBM7658518.1"/>
    <property type="molecule type" value="Genomic_DNA"/>
</dbReference>
<keyword evidence="6 7" id="KW-0472">Membrane</keyword>
<dbReference type="Pfam" id="PF09335">
    <property type="entry name" value="VTT_dom"/>
    <property type="match status" value="1"/>
</dbReference>
<keyword evidence="4 7" id="KW-0812">Transmembrane</keyword>
<feature type="transmembrane region" description="Helical" evidence="7">
    <location>
        <begin position="124"/>
        <end position="144"/>
    </location>
</feature>
<evidence type="ECO:0000256" key="7">
    <source>
        <dbReference type="RuleBase" id="RU367016"/>
    </source>
</evidence>
<comment type="subcellular location">
    <subcellularLocation>
        <location evidence="1 7">Cell membrane</location>
        <topology evidence="1 7">Multi-pass membrane protein</topology>
    </subcellularLocation>
</comment>
<accession>A0ABS2Q9Q8</accession>
<organism evidence="9 10">
    <name type="scientific">Sporolactobacillus spathodeae</name>
    <dbReference type="NCBI Taxonomy" id="1465502"/>
    <lineage>
        <taxon>Bacteria</taxon>
        <taxon>Bacillati</taxon>
        <taxon>Bacillota</taxon>
        <taxon>Bacilli</taxon>
        <taxon>Bacillales</taxon>
        <taxon>Sporolactobacillaceae</taxon>
        <taxon>Sporolactobacillus</taxon>
    </lineage>
</organism>
<keyword evidence="3 7" id="KW-1003">Cell membrane</keyword>
<reference evidence="9 10" key="1">
    <citation type="submission" date="2021-01" db="EMBL/GenBank/DDBJ databases">
        <title>Genomic Encyclopedia of Type Strains, Phase IV (KMG-IV): sequencing the most valuable type-strain genomes for metagenomic binning, comparative biology and taxonomic classification.</title>
        <authorList>
            <person name="Goeker M."/>
        </authorList>
    </citation>
    <scope>NUCLEOTIDE SEQUENCE [LARGE SCALE GENOMIC DNA]</scope>
    <source>
        <strain evidence="9 10">DSM 100968</strain>
    </source>
</reference>
<gene>
    <name evidence="9" type="ORF">JOC27_001971</name>
</gene>
<evidence type="ECO:0000259" key="8">
    <source>
        <dbReference type="Pfam" id="PF09335"/>
    </source>
</evidence>
<keyword evidence="10" id="KW-1185">Reference proteome</keyword>
<protein>
    <submittedName>
        <fullName evidence="9">Membrane-associated protein</fullName>
    </submittedName>
</protein>
<feature type="transmembrane region" description="Helical" evidence="7">
    <location>
        <begin position="182"/>
        <end position="204"/>
    </location>
</feature>